<evidence type="ECO:0000256" key="9">
    <source>
        <dbReference type="SAM" id="Phobius"/>
    </source>
</evidence>
<dbReference type="SMART" id="SM01091">
    <property type="entry name" value="CorC_HlyC"/>
    <property type="match status" value="1"/>
</dbReference>
<name>A0AAE3EIT5_9SPIR</name>
<protein>
    <submittedName>
        <fullName evidence="12">Hemolysin family protein</fullName>
    </submittedName>
</protein>
<feature type="domain" description="CBS" evidence="10">
    <location>
        <begin position="271"/>
        <end position="328"/>
    </location>
</feature>
<dbReference type="EMBL" id="JAINWA010000001">
    <property type="protein sequence ID" value="MCD1654289.1"/>
    <property type="molecule type" value="Genomic_DNA"/>
</dbReference>
<dbReference type="InterPro" id="IPR000644">
    <property type="entry name" value="CBS_dom"/>
</dbReference>
<keyword evidence="2 8" id="KW-0812">Transmembrane</keyword>
<accession>A0AAE3EIT5</accession>
<evidence type="ECO:0000313" key="12">
    <source>
        <dbReference type="EMBL" id="MCD1654289.1"/>
    </source>
</evidence>
<dbReference type="InterPro" id="IPR046342">
    <property type="entry name" value="CBS_dom_sf"/>
</dbReference>
<dbReference type="PANTHER" id="PTHR22777">
    <property type="entry name" value="HEMOLYSIN-RELATED"/>
    <property type="match status" value="1"/>
</dbReference>
<dbReference type="InterPro" id="IPR002550">
    <property type="entry name" value="CNNM"/>
</dbReference>
<feature type="domain" description="CNNM transmembrane" evidence="11">
    <location>
        <begin position="1"/>
        <end position="188"/>
    </location>
</feature>
<dbReference type="Proteomes" id="UP001198163">
    <property type="component" value="Unassembled WGS sequence"/>
</dbReference>
<comment type="caution">
    <text evidence="12">The sequence shown here is derived from an EMBL/GenBank/DDBJ whole genome shotgun (WGS) entry which is preliminary data.</text>
</comment>
<keyword evidence="6 8" id="KW-0472">Membrane</keyword>
<dbReference type="CDD" id="cd04590">
    <property type="entry name" value="CBS_pair_CorC_HlyC_assoc"/>
    <property type="match status" value="1"/>
</dbReference>
<dbReference type="Gene3D" id="3.30.465.10">
    <property type="match status" value="1"/>
</dbReference>
<dbReference type="RefSeq" id="WP_230754378.1">
    <property type="nucleotide sequence ID" value="NZ_JAINWA010000001.1"/>
</dbReference>
<evidence type="ECO:0000259" key="11">
    <source>
        <dbReference type="PROSITE" id="PS51846"/>
    </source>
</evidence>
<dbReference type="InterPro" id="IPR044751">
    <property type="entry name" value="Ion_transp-like_CBS"/>
</dbReference>
<dbReference type="PROSITE" id="PS51371">
    <property type="entry name" value="CBS"/>
    <property type="match status" value="2"/>
</dbReference>
<dbReference type="PANTHER" id="PTHR22777:SF17">
    <property type="entry name" value="UPF0053 PROTEIN SLL0260"/>
    <property type="match status" value="1"/>
</dbReference>
<dbReference type="SUPFAM" id="SSF54631">
    <property type="entry name" value="CBS-domain pair"/>
    <property type="match status" value="1"/>
</dbReference>
<keyword evidence="3" id="KW-0677">Repeat</keyword>
<proteinExistence type="predicted"/>
<dbReference type="GO" id="GO:0050660">
    <property type="term" value="F:flavin adenine dinucleotide binding"/>
    <property type="evidence" value="ECO:0007669"/>
    <property type="project" value="InterPro"/>
</dbReference>
<evidence type="ECO:0000256" key="3">
    <source>
        <dbReference type="ARBA" id="ARBA00022737"/>
    </source>
</evidence>
<dbReference type="Pfam" id="PF01595">
    <property type="entry name" value="CNNM"/>
    <property type="match status" value="1"/>
</dbReference>
<dbReference type="Pfam" id="PF00571">
    <property type="entry name" value="CBS"/>
    <property type="match status" value="2"/>
</dbReference>
<feature type="domain" description="CBS" evidence="10">
    <location>
        <begin position="207"/>
        <end position="267"/>
    </location>
</feature>
<keyword evidence="5 7" id="KW-0129">CBS domain</keyword>
<dbReference type="SUPFAM" id="SSF56176">
    <property type="entry name" value="FAD-binding/transporter-associated domain-like"/>
    <property type="match status" value="1"/>
</dbReference>
<dbReference type="PROSITE" id="PS51846">
    <property type="entry name" value="CNNM"/>
    <property type="match status" value="1"/>
</dbReference>
<organism evidence="12 13">
    <name type="scientific">Teretinema zuelzerae</name>
    <dbReference type="NCBI Taxonomy" id="156"/>
    <lineage>
        <taxon>Bacteria</taxon>
        <taxon>Pseudomonadati</taxon>
        <taxon>Spirochaetota</taxon>
        <taxon>Spirochaetia</taxon>
        <taxon>Spirochaetales</taxon>
        <taxon>Treponemataceae</taxon>
        <taxon>Teretinema</taxon>
    </lineage>
</organism>
<sequence>MNEILASVVPLILLLAASAFFSGSEAACSSLTKLQLRRLRKQKDPASKSLSALMSDVQRLLTAILIGNNLVNNWAASLATAFAISLLGESGIGAATALMTVLIIIFGEISPKTVASKHPLKIASAIAPALLVLEKILFPFIFFFTKINGLFLAAISFFFPQNAHRITEDELKTVMDLGRRDGVLEEKEHKLLHKAWEFTDLRIREILIPRTSIAAVNENCTVSEARTAFRAQSFSRMPVYSGSLDNVVGLLHYRDILIPGQDDSKKTIESLIKPIHFVSEMQTASKLLEEFRAHGQHLAVVLDEHGATAGLVTRRDAISAVFGGIHDEYDLSNAQSKKEIQIVDSRYVRAPGEARLEEINTVLGVEWDSEFYETVGGFVLELAGRLPSIGERFHHENAWFIVEDKIGRKISRIGILLDSKE</sequence>
<dbReference type="InterPro" id="IPR016169">
    <property type="entry name" value="FAD-bd_PCMH_sub2"/>
</dbReference>
<evidence type="ECO:0000256" key="2">
    <source>
        <dbReference type="ARBA" id="ARBA00022692"/>
    </source>
</evidence>
<dbReference type="GO" id="GO:0005886">
    <property type="term" value="C:plasma membrane"/>
    <property type="evidence" value="ECO:0007669"/>
    <property type="project" value="TreeGrafter"/>
</dbReference>
<comment type="subcellular location">
    <subcellularLocation>
        <location evidence="1">Membrane</location>
        <topology evidence="1">Multi-pass membrane protein</topology>
    </subcellularLocation>
</comment>
<gene>
    <name evidence="12" type="ORF">K7J14_06175</name>
</gene>
<keyword evidence="13" id="KW-1185">Reference proteome</keyword>
<evidence type="ECO:0000256" key="8">
    <source>
        <dbReference type="PROSITE-ProRule" id="PRU01193"/>
    </source>
</evidence>
<dbReference type="Gene3D" id="3.10.580.10">
    <property type="entry name" value="CBS-domain"/>
    <property type="match status" value="1"/>
</dbReference>
<dbReference type="Pfam" id="PF03471">
    <property type="entry name" value="CorC_HlyC"/>
    <property type="match status" value="1"/>
</dbReference>
<dbReference type="AlphaFoldDB" id="A0AAE3EIT5"/>
<evidence type="ECO:0000256" key="6">
    <source>
        <dbReference type="ARBA" id="ARBA00023136"/>
    </source>
</evidence>
<evidence type="ECO:0000313" key="13">
    <source>
        <dbReference type="Proteomes" id="UP001198163"/>
    </source>
</evidence>
<evidence type="ECO:0000256" key="4">
    <source>
        <dbReference type="ARBA" id="ARBA00022989"/>
    </source>
</evidence>
<evidence type="ECO:0000256" key="1">
    <source>
        <dbReference type="ARBA" id="ARBA00004141"/>
    </source>
</evidence>
<feature type="transmembrane region" description="Helical" evidence="9">
    <location>
        <begin position="78"/>
        <end position="106"/>
    </location>
</feature>
<evidence type="ECO:0000256" key="5">
    <source>
        <dbReference type="ARBA" id="ARBA00023122"/>
    </source>
</evidence>
<dbReference type="InterPro" id="IPR036318">
    <property type="entry name" value="FAD-bd_PCMH-like_sf"/>
</dbReference>
<evidence type="ECO:0000259" key="10">
    <source>
        <dbReference type="PROSITE" id="PS51371"/>
    </source>
</evidence>
<dbReference type="InterPro" id="IPR005170">
    <property type="entry name" value="Transptr-assoc_dom"/>
</dbReference>
<evidence type="ECO:0000256" key="7">
    <source>
        <dbReference type="PROSITE-ProRule" id="PRU00703"/>
    </source>
</evidence>
<reference evidence="12" key="1">
    <citation type="submission" date="2021-08" db="EMBL/GenBank/DDBJ databases">
        <title>Comparative analyses of Brucepasteria parasyntrophica and Teretinema zuelzerae.</title>
        <authorList>
            <person name="Song Y."/>
            <person name="Brune A."/>
        </authorList>
    </citation>
    <scope>NUCLEOTIDE SEQUENCE</scope>
    <source>
        <strain evidence="12">DSM 1903</strain>
    </source>
</reference>
<keyword evidence="4 8" id="KW-1133">Transmembrane helix</keyword>